<keyword evidence="3" id="KW-1185">Reference proteome</keyword>
<dbReference type="InterPro" id="IPR017025">
    <property type="entry name" value="Cancer-assoc_antigen_RCAS1"/>
</dbReference>
<feature type="compositionally biased region" description="Basic and acidic residues" evidence="1">
    <location>
        <begin position="169"/>
        <end position="197"/>
    </location>
</feature>
<evidence type="ECO:0000313" key="2">
    <source>
        <dbReference type="EMBL" id="KAF6031290.1"/>
    </source>
</evidence>
<dbReference type="Proteomes" id="UP000593567">
    <property type="component" value="Unassembled WGS sequence"/>
</dbReference>
<evidence type="ECO:0000313" key="3">
    <source>
        <dbReference type="Proteomes" id="UP000593567"/>
    </source>
</evidence>
<dbReference type="OrthoDB" id="10017216at2759"/>
<organism evidence="2 3">
    <name type="scientific">Bugula neritina</name>
    <name type="common">Brown bryozoan</name>
    <name type="synonym">Sertularia neritina</name>
    <dbReference type="NCBI Taxonomy" id="10212"/>
    <lineage>
        <taxon>Eukaryota</taxon>
        <taxon>Metazoa</taxon>
        <taxon>Spiralia</taxon>
        <taxon>Lophotrochozoa</taxon>
        <taxon>Bryozoa</taxon>
        <taxon>Gymnolaemata</taxon>
        <taxon>Cheilostomatida</taxon>
        <taxon>Flustrina</taxon>
        <taxon>Buguloidea</taxon>
        <taxon>Bugulidae</taxon>
        <taxon>Bugula</taxon>
    </lineage>
</organism>
<comment type="caution">
    <text evidence="2">The sequence shown here is derived from an EMBL/GenBank/DDBJ whole genome shotgun (WGS) entry which is preliminary data.</text>
</comment>
<proteinExistence type="predicted"/>
<dbReference type="EMBL" id="VXIV02001629">
    <property type="protein sequence ID" value="KAF6031290.1"/>
    <property type="molecule type" value="Genomic_DNA"/>
</dbReference>
<feature type="region of interest" description="Disordered" evidence="1">
    <location>
        <begin position="1"/>
        <end position="90"/>
    </location>
</feature>
<dbReference type="GO" id="GO:0030141">
    <property type="term" value="C:secretory granule"/>
    <property type="evidence" value="ECO:0007669"/>
    <property type="project" value="TreeGrafter"/>
</dbReference>
<accession>A0A7J7JY14</accession>
<dbReference type="PANTHER" id="PTHR15208:SF2">
    <property type="entry name" value="RECEPTOR-BINDING CANCER ANTIGEN EXPRESSED ON SISO CELLS"/>
    <property type="match status" value="1"/>
</dbReference>
<protein>
    <submittedName>
        <fullName evidence="2">Uncharacterized protein</fullName>
    </submittedName>
</protein>
<sequence length="204" mass="23633">MPTQVLSNNFEIPPSPVDHSSHVLPDPDGYNELEAETEEVFTDWDNWDKPAAPHVSQESKFSQEPKQHSRYGSRPSQEPDPEPEPDYFSDLGLAPTIKKQKKTVYFQYLSCWWCLYPETFPQQSNRLAFTPDLAAPISTELEEWDDSTGAWDGEDISLEETELLARQTRKAERERRLAEHQKRNQDKEQQKLNKDNARLATKIS</sequence>
<evidence type="ECO:0000256" key="1">
    <source>
        <dbReference type="SAM" id="MobiDB-lite"/>
    </source>
</evidence>
<feature type="region of interest" description="Disordered" evidence="1">
    <location>
        <begin position="167"/>
        <end position="204"/>
    </location>
</feature>
<dbReference type="AlphaFoldDB" id="A0A7J7JY14"/>
<feature type="compositionally biased region" description="Acidic residues" evidence="1">
    <location>
        <begin position="29"/>
        <end position="42"/>
    </location>
</feature>
<name>A0A7J7JY14_BUGNE</name>
<dbReference type="PANTHER" id="PTHR15208">
    <property type="entry name" value="RECEPTOR-BINDING CANCER ANTIGEN EXPRESSED ON SISO CELLS CANCER ASSOCIATED SURFACE ANTIGEN RCAS1 ESTROGEN RECEPTOR-BINDING FRAGMENT- ASSOCIATED GENE 9 PROTEIN"/>
    <property type="match status" value="1"/>
</dbReference>
<feature type="compositionally biased region" description="Polar residues" evidence="1">
    <location>
        <begin position="1"/>
        <end position="10"/>
    </location>
</feature>
<reference evidence="2" key="1">
    <citation type="submission" date="2020-06" db="EMBL/GenBank/DDBJ databases">
        <title>Draft genome of Bugula neritina, a colonial animal packing powerful symbionts and potential medicines.</title>
        <authorList>
            <person name="Rayko M."/>
        </authorList>
    </citation>
    <scope>NUCLEOTIDE SEQUENCE [LARGE SCALE GENOMIC DNA]</scope>
    <source>
        <strain evidence="2">Kwan_BN1</strain>
    </source>
</reference>
<gene>
    <name evidence="2" type="ORF">EB796_010413</name>
</gene>